<dbReference type="PANTHER" id="PTHR33112">
    <property type="entry name" value="DOMAIN PROTEIN, PUTATIVE-RELATED"/>
    <property type="match status" value="1"/>
</dbReference>
<protein>
    <submittedName>
        <fullName evidence="3">HET-domain-containing protein</fullName>
    </submittedName>
</protein>
<dbReference type="Proteomes" id="UP000799302">
    <property type="component" value="Unassembled WGS sequence"/>
</dbReference>
<feature type="domain" description="Heterokaryon incompatibility" evidence="2">
    <location>
        <begin position="8"/>
        <end position="181"/>
    </location>
</feature>
<sequence length="615" mass="69862">MGLPFQPYITLSHCWGTDGVPIQTTKSSLAKHLDEIEYAMLPKTFADAITVTAALNIKYLWIDSLCIVQDDEVDWQREAAMMAAVYENSYLTIAAVSARNGSEGMFLKLPSSIHFTSNSYSRRMPDPPNTGSKPALTTCMPREDVIDGTKAIYLRPFYRKKMKSGFHAQWPLTKRGWTMQEFMLSPRVLCFANEQIYWQCNETFHTEDGTCSVIVSRRSPREFIKLQRLSRDSRPLEYGTWCSWISEYSKRQLTRSTDRLPALAGITSYFQRITAFTPLVGCWEEDLIAYLFLIPIPEDINHHNFKINAGMPSWSWMYIQAEQFFESKTIEPHYDKTMTEYDAVYLGADIQWSGQPLVSPILKAALKYRGRVFPVNIPGFEHPDLEVPGPGDRAPLRKIEGYMWIPSKRVFFVSMITTCCPTHVYHKCLVLVAEEEPHTYRRVGVADLIFEHEATATLTPWSYPFRPDFIDAVEIANGDGPGLHEEDASYDDTEDGEEHFNDDDEELLSTESSESELDVQRNKESIGPHLDQSRQLPRLGPMHTEGLPLPPSGHRVFGGSSRGGGHGSGLRGGSRLFERSTWPSGDAMYTDDGYSGGHELVEWMARYEEVTFTIV</sequence>
<dbReference type="AlphaFoldDB" id="A0A6A6TUG0"/>
<evidence type="ECO:0000256" key="1">
    <source>
        <dbReference type="SAM" id="MobiDB-lite"/>
    </source>
</evidence>
<feature type="compositionally biased region" description="Acidic residues" evidence="1">
    <location>
        <begin position="488"/>
        <end position="517"/>
    </location>
</feature>
<evidence type="ECO:0000259" key="2">
    <source>
        <dbReference type="Pfam" id="PF06985"/>
    </source>
</evidence>
<reference evidence="3" key="1">
    <citation type="journal article" date="2020" name="Stud. Mycol.">
        <title>101 Dothideomycetes genomes: a test case for predicting lifestyles and emergence of pathogens.</title>
        <authorList>
            <person name="Haridas S."/>
            <person name="Albert R."/>
            <person name="Binder M."/>
            <person name="Bloem J."/>
            <person name="Labutti K."/>
            <person name="Salamov A."/>
            <person name="Andreopoulos B."/>
            <person name="Baker S."/>
            <person name="Barry K."/>
            <person name="Bills G."/>
            <person name="Bluhm B."/>
            <person name="Cannon C."/>
            <person name="Castanera R."/>
            <person name="Culley D."/>
            <person name="Daum C."/>
            <person name="Ezra D."/>
            <person name="Gonzalez J."/>
            <person name="Henrissat B."/>
            <person name="Kuo A."/>
            <person name="Liang C."/>
            <person name="Lipzen A."/>
            <person name="Lutzoni F."/>
            <person name="Magnuson J."/>
            <person name="Mondo S."/>
            <person name="Nolan M."/>
            <person name="Ohm R."/>
            <person name="Pangilinan J."/>
            <person name="Park H.-J."/>
            <person name="Ramirez L."/>
            <person name="Alfaro M."/>
            <person name="Sun H."/>
            <person name="Tritt A."/>
            <person name="Yoshinaga Y."/>
            <person name="Zwiers L.-H."/>
            <person name="Turgeon B."/>
            <person name="Goodwin S."/>
            <person name="Spatafora J."/>
            <person name="Crous P."/>
            <person name="Grigoriev I."/>
        </authorList>
    </citation>
    <scope>NUCLEOTIDE SEQUENCE</scope>
    <source>
        <strain evidence="3">CBS 115976</strain>
    </source>
</reference>
<accession>A0A6A6TUG0</accession>
<organism evidence="3 4">
    <name type="scientific">Microthyrium microscopicum</name>
    <dbReference type="NCBI Taxonomy" id="703497"/>
    <lineage>
        <taxon>Eukaryota</taxon>
        <taxon>Fungi</taxon>
        <taxon>Dikarya</taxon>
        <taxon>Ascomycota</taxon>
        <taxon>Pezizomycotina</taxon>
        <taxon>Dothideomycetes</taxon>
        <taxon>Dothideomycetes incertae sedis</taxon>
        <taxon>Microthyriales</taxon>
        <taxon>Microthyriaceae</taxon>
        <taxon>Microthyrium</taxon>
    </lineage>
</organism>
<dbReference type="EMBL" id="MU004246">
    <property type="protein sequence ID" value="KAF2663390.1"/>
    <property type="molecule type" value="Genomic_DNA"/>
</dbReference>
<gene>
    <name evidence="3" type="ORF">BT63DRAFT_484448</name>
</gene>
<keyword evidence="4" id="KW-1185">Reference proteome</keyword>
<evidence type="ECO:0000313" key="3">
    <source>
        <dbReference type="EMBL" id="KAF2663390.1"/>
    </source>
</evidence>
<name>A0A6A6TUG0_9PEZI</name>
<dbReference type="PANTHER" id="PTHR33112:SF10">
    <property type="entry name" value="TOL"/>
    <property type="match status" value="1"/>
</dbReference>
<dbReference type="OrthoDB" id="3486565at2759"/>
<evidence type="ECO:0000313" key="4">
    <source>
        <dbReference type="Proteomes" id="UP000799302"/>
    </source>
</evidence>
<dbReference type="InterPro" id="IPR010730">
    <property type="entry name" value="HET"/>
</dbReference>
<dbReference type="Pfam" id="PF06985">
    <property type="entry name" value="HET"/>
    <property type="match status" value="1"/>
</dbReference>
<proteinExistence type="predicted"/>
<feature type="region of interest" description="Disordered" evidence="1">
    <location>
        <begin position="476"/>
        <end position="538"/>
    </location>
</feature>